<keyword evidence="1" id="KW-0472">Membrane</keyword>
<evidence type="ECO:0000256" key="1">
    <source>
        <dbReference type="SAM" id="Phobius"/>
    </source>
</evidence>
<evidence type="ECO:0000313" key="2">
    <source>
        <dbReference type="EMBL" id="SVB48740.1"/>
    </source>
</evidence>
<gene>
    <name evidence="2" type="ORF">METZ01_LOCUS201594</name>
</gene>
<keyword evidence="1" id="KW-1133">Transmembrane helix</keyword>
<sequence length="58" mass="6528">MAEHCALRDCASEGVSRWEPLTLQMGGMFHMSFMAILGVTAWRKKDEVDTHNNTDSKS</sequence>
<accession>A0A382EDL3</accession>
<dbReference type="AlphaFoldDB" id="A0A382EDL3"/>
<feature type="transmembrane region" description="Helical" evidence="1">
    <location>
        <begin position="21"/>
        <end position="42"/>
    </location>
</feature>
<name>A0A382EDL3_9ZZZZ</name>
<keyword evidence="1" id="KW-0812">Transmembrane</keyword>
<dbReference type="EMBL" id="UINC01043959">
    <property type="protein sequence ID" value="SVB48740.1"/>
    <property type="molecule type" value="Genomic_DNA"/>
</dbReference>
<protein>
    <submittedName>
        <fullName evidence="2">Uncharacterized protein</fullName>
    </submittedName>
</protein>
<reference evidence="2" key="1">
    <citation type="submission" date="2018-05" db="EMBL/GenBank/DDBJ databases">
        <authorList>
            <person name="Lanie J.A."/>
            <person name="Ng W.-L."/>
            <person name="Kazmierczak K.M."/>
            <person name="Andrzejewski T.M."/>
            <person name="Davidsen T.M."/>
            <person name="Wayne K.J."/>
            <person name="Tettelin H."/>
            <person name="Glass J.I."/>
            <person name="Rusch D."/>
            <person name="Podicherti R."/>
            <person name="Tsui H.-C.T."/>
            <person name="Winkler M.E."/>
        </authorList>
    </citation>
    <scope>NUCLEOTIDE SEQUENCE</scope>
</reference>
<organism evidence="2">
    <name type="scientific">marine metagenome</name>
    <dbReference type="NCBI Taxonomy" id="408172"/>
    <lineage>
        <taxon>unclassified sequences</taxon>
        <taxon>metagenomes</taxon>
        <taxon>ecological metagenomes</taxon>
    </lineage>
</organism>
<proteinExistence type="predicted"/>